<gene>
    <name evidence="8" type="ORF">DME_LOCUS5382</name>
</gene>
<dbReference type="WBParaSite" id="DME_0000102201-mRNA-1">
    <property type="protein sequence ID" value="DME_0000102201-mRNA-1"/>
    <property type="gene ID" value="DME_0000102201"/>
</dbReference>
<dbReference type="Proteomes" id="UP000274756">
    <property type="component" value="Unassembled WGS sequence"/>
</dbReference>
<evidence type="ECO:0000256" key="3">
    <source>
        <dbReference type="ARBA" id="ARBA00022679"/>
    </source>
</evidence>
<keyword evidence="4 5" id="KW-0949">S-adenosyl-L-methionine</keyword>
<dbReference type="PROSITE" id="PS51515">
    <property type="entry name" value="BIN3_SAM"/>
    <property type="match status" value="1"/>
</dbReference>
<evidence type="ECO:0000259" key="7">
    <source>
        <dbReference type="PROSITE" id="PS51515"/>
    </source>
</evidence>
<reference evidence="8 10" key="2">
    <citation type="submission" date="2018-11" db="EMBL/GenBank/DDBJ databases">
        <authorList>
            <consortium name="Pathogen Informatics"/>
        </authorList>
    </citation>
    <scope>NUCLEOTIDE SEQUENCE [LARGE SCALE GENOMIC DNA]</scope>
</reference>
<sequence>MIGSVDQINSGILAVKKGIKRSKQNSICENGGIPNRNFTSISSETEHFTYSQCSSDNLEAQHRNKDQASSCGNSSISKSQKKGRYRYGNYDRYYGSRLGKTADPRMALLRKEWIEKKSVLDIGCNVGFLTLSIAKDFEPRRIIGIDIDEHLIGVARKNIRHYCKENVKRTFPSSFYSHFDQSSTSSFSTKFPDNIWFRRENYVLKNDALLDHVKEEYDVILALSITKWIHLNWGDDGLKRFFRRAFVQLRPGGLFIIEPQSFDTYKKRAKLMPEMMVNYKSIVLFPDKFKDYLINEVGFKKYEYLGIPNAKTPGYE</sequence>
<evidence type="ECO:0000313" key="11">
    <source>
        <dbReference type="WBParaSite" id="DME_0000102201-mRNA-1"/>
    </source>
</evidence>
<dbReference type="FunFam" id="3.40.50.150:FF:000083">
    <property type="entry name" value="7SK snRNA methylphosphate capping enzyme"/>
    <property type="match status" value="1"/>
</dbReference>
<dbReference type="STRING" id="318479.A0A0N4U2U5"/>
<protein>
    <recommendedName>
        <fullName evidence="6">RNA methyltransferase</fullName>
        <ecNumber evidence="6">2.1.1.-</ecNumber>
    </recommendedName>
</protein>
<feature type="domain" description="Bin3-type SAM" evidence="7">
    <location>
        <begin position="103"/>
        <end position="316"/>
    </location>
</feature>
<dbReference type="InterPro" id="IPR024160">
    <property type="entry name" value="BIN3_SAM-bd_dom"/>
</dbReference>
<dbReference type="SUPFAM" id="SSF53335">
    <property type="entry name" value="S-adenosyl-L-methionine-dependent methyltransferases"/>
    <property type="match status" value="1"/>
</dbReference>
<evidence type="ECO:0000256" key="4">
    <source>
        <dbReference type="ARBA" id="ARBA00022691"/>
    </source>
</evidence>
<dbReference type="PANTHER" id="PTHR12315">
    <property type="entry name" value="BICOID-INTERACTING PROTEIN RELATED"/>
    <property type="match status" value="1"/>
</dbReference>
<dbReference type="InterPro" id="IPR029063">
    <property type="entry name" value="SAM-dependent_MTases_sf"/>
</dbReference>
<evidence type="ECO:0000256" key="2">
    <source>
        <dbReference type="ARBA" id="ARBA00022603"/>
    </source>
</evidence>
<evidence type="ECO:0000256" key="1">
    <source>
        <dbReference type="ARBA" id="ARBA00008361"/>
    </source>
</evidence>
<evidence type="ECO:0000313" key="8">
    <source>
        <dbReference type="EMBL" id="VDN55409.1"/>
    </source>
</evidence>
<reference evidence="11" key="1">
    <citation type="submission" date="2017-02" db="UniProtKB">
        <authorList>
            <consortium name="WormBaseParasite"/>
        </authorList>
    </citation>
    <scope>IDENTIFICATION</scope>
</reference>
<dbReference type="Pfam" id="PF13847">
    <property type="entry name" value="Methyltransf_31"/>
    <property type="match status" value="1"/>
</dbReference>
<organism evidence="9 11">
    <name type="scientific">Dracunculus medinensis</name>
    <name type="common">Guinea worm</name>
    <dbReference type="NCBI Taxonomy" id="318479"/>
    <lineage>
        <taxon>Eukaryota</taxon>
        <taxon>Metazoa</taxon>
        <taxon>Ecdysozoa</taxon>
        <taxon>Nematoda</taxon>
        <taxon>Chromadorea</taxon>
        <taxon>Rhabditida</taxon>
        <taxon>Spirurina</taxon>
        <taxon>Dracunculoidea</taxon>
        <taxon>Dracunculidae</taxon>
        <taxon>Dracunculus</taxon>
    </lineage>
</organism>
<keyword evidence="10" id="KW-1185">Reference proteome</keyword>
<evidence type="ECO:0000256" key="5">
    <source>
        <dbReference type="PROSITE-ProRule" id="PRU00848"/>
    </source>
</evidence>
<dbReference type="InterPro" id="IPR025714">
    <property type="entry name" value="Methyltranfer_dom"/>
</dbReference>
<evidence type="ECO:0000256" key="6">
    <source>
        <dbReference type="RuleBase" id="RU367087"/>
    </source>
</evidence>
<keyword evidence="2 6" id="KW-0489">Methyltransferase</keyword>
<dbReference type="CDD" id="cd02440">
    <property type="entry name" value="AdoMet_MTases"/>
    <property type="match status" value="1"/>
</dbReference>
<dbReference type="EC" id="2.1.1.-" evidence="6"/>
<dbReference type="InterPro" id="IPR010675">
    <property type="entry name" value="Bin3_C"/>
</dbReference>
<comment type="similarity">
    <text evidence="1 6">Belongs to the methyltransferase superfamily.</text>
</comment>
<dbReference type="Proteomes" id="UP000038040">
    <property type="component" value="Unplaced"/>
</dbReference>
<dbReference type="OrthoDB" id="10017101at2759"/>
<dbReference type="GO" id="GO:0040031">
    <property type="term" value="P:snRNA modification"/>
    <property type="evidence" value="ECO:0007669"/>
    <property type="project" value="TreeGrafter"/>
</dbReference>
<dbReference type="GO" id="GO:0008171">
    <property type="term" value="F:O-methyltransferase activity"/>
    <property type="evidence" value="ECO:0007669"/>
    <property type="project" value="UniProtKB-UniRule"/>
</dbReference>
<dbReference type="InterPro" id="IPR039772">
    <property type="entry name" value="Bin3-like"/>
</dbReference>
<dbReference type="GO" id="GO:0017069">
    <property type="term" value="F:snRNA binding"/>
    <property type="evidence" value="ECO:0007669"/>
    <property type="project" value="TreeGrafter"/>
</dbReference>
<dbReference type="Pfam" id="PF06859">
    <property type="entry name" value="Bin3"/>
    <property type="match status" value="1"/>
</dbReference>
<evidence type="ECO:0000313" key="10">
    <source>
        <dbReference type="Proteomes" id="UP000274756"/>
    </source>
</evidence>
<evidence type="ECO:0000313" key="9">
    <source>
        <dbReference type="Proteomes" id="UP000038040"/>
    </source>
</evidence>
<dbReference type="EMBL" id="UYYG01001152">
    <property type="protein sequence ID" value="VDN55409.1"/>
    <property type="molecule type" value="Genomic_DNA"/>
</dbReference>
<accession>A0A0N4U2U5</accession>
<proteinExistence type="inferred from homology"/>
<dbReference type="AlphaFoldDB" id="A0A0N4U2U5"/>
<dbReference type="GO" id="GO:0032259">
    <property type="term" value="P:methylation"/>
    <property type="evidence" value="ECO:0007669"/>
    <property type="project" value="UniProtKB-KW"/>
</dbReference>
<dbReference type="Gene3D" id="3.40.50.150">
    <property type="entry name" value="Vaccinia Virus protein VP39"/>
    <property type="match status" value="1"/>
</dbReference>
<keyword evidence="3 6" id="KW-0808">Transferase</keyword>
<dbReference type="GO" id="GO:0008173">
    <property type="term" value="F:RNA methyltransferase activity"/>
    <property type="evidence" value="ECO:0007669"/>
    <property type="project" value="UniProtKB-UniRule"/>
</dbReference>
<name>A0A0N4U2U5_DRAME</name>
<dbReference type="PANTHER" id="PTHR12315:SF0">
    <property type="entry name" value="7SK SNRNA METHYLPHOSPHATE CAPPING ENZYME"/>
    <property type="match status" value="1"/>
</dbReference>